<dbReference type="EMBL" id="CAJVPJ010001283">
    <property type="protein sequence ID" value="CAG8584636.1"/>
    <property type="molecule type" value="Genomic_DNA"/>
</dbReference>
<accession>A0A9N9G8H1</accession>
<dbReference type="PANTHER" id="PTHR43877">
    <property type="entry name" value="AMINOALKYLPHOSPHONATE N-ACETYLTRANSFERASE-RELATED-RELATED"/>
    <property type="match status" value="1"/>
</dbReference>
<gene>
    <name evidence="4" type="ORF">POCULU_LOCUS6664</name>
</gene>
<keyword evidence="2" id="KW-0012">Acyltransferase</keyword>
<comment type="caution">
    <text evidence="4">The sequence shown here is derived from an EMBL/GenBank/DDBJ whole genome shotgun (WGS) entry which is preliminary data.</text>
</comment>
<evidence type="ECO:0000313" key="4">
    <source>
        <dbReference type="EMBL" id="CAG8584636.1"/>
    </source>
</evidence>
<dbReference type="InterPro" id="IPR050832">
    <property type="entry name" value="Bact_Acetyltransf"/>
</dbReference>
<dbReference type="SUPFAM" id="SSF55729">
    <property type="entry name" value="Acyl-CoA N-acyltransferases (Nat)"/>
    <property type="match status" value="1"/>
</dbReference>
<organism evidence="4 5">
    <name type="scientific">Paraglomus occultum</name>
    <dbReference type="NCBI Taxonomy" id="144539"/>
    <lineage>
        <taxon>Eukaryota</taxon>
        <taxon>Fungi</taxon>
        <taxon>Fungi incertae sedis</taxon>
        <taxon>Mucoromycota</taxon>
        <taxon>Glomeromycotina</taxon>
        <taxon>Glomeromycetes</taxon>
        <taxon>Paraglomerales</taxon>
        <taxon>Paraglomeraceae</taxon>
        <taxon>Paraglomus</taxon>
    </lineage>
</organism>
<dbReference type="CDD" id="cd04301">
    <property type="entry name" value="NAT_SF"/>
    <property type="match status" value="1"/>
</dbReference>
<dbReference type="Gene3D" id="3.40.630.30">
    <property type="match status" value="1"/>
</dbReference>
<evidence type="ECO:0000313" key="5">
    <source>
        <dbReference type="Proteomes" id="UP000789572"/>
    </source>
</evidence>
<feature type="domain" description="N-acetyltransferase" evidence="3">
    <location>
        <begin position="5"/>
        <end position="152"/>
    </location>
</feature>
<dbReference type="Proteomes" id="UP000789572">
    <property type="component" value="Unassembled WGS sequence"/>
</dbReference>
<evidence type="ECO:0000256" key="1">
    <source>
        <dbReference type="ARBA" id="ARBA00022679"/>
    </source>
</evidence>
<keyword evidence="5" id="KW-1185">Reference proteome</keyword>
<protein>
    <submittedName>
        <fullName evidence="4">8411_t:CDS:1</fullName>
    </submittedName>
</protein>
<dbReference type="Pfam" id="PF13673">
    <property type="entry name" value="Acetyltransf_10"/>
    <property type="match status" value="1"/>
</dbReference>
<dbReference type="PROSITE" id="PS51186">
    <property type="entry name" value="GNAT"/>
    <property type="match status" value="1"/>
</dbReference>
<dbReference type="InterPro" id="IPR000182">
    <property type="entry name" value="GNAT_dom"/>
</dbReference>
<dbReference type="OrthoDB" id="329272at2759"/>
<dbReference type="GO" id="GO:0016747">
    <property type="term" value="F:acyltransferase activity, transferring groups other than amino-acyl groups"/>
    <property type="evidence" value="ECO:0007669"/>
    <property type="project" value="InterPro"/>
</dbReference>
<reference evidence="4" key="1">
    <citation type="submission" date="2021-06" db="EMBL/GenBank/DDBJ databases">
        <authorList>
            <person name="Kallberg Y."/>
            <person name="Tangrot J."/>
            <person name="Rosling A."/>
        </authorList>
    </citation>
    <scope>NUCLEOTIDE SEQUENCE</scope>
    <source>
        <strain evidence="4">IA702</strain>
    </source>
</reference>
<name>A0A9N9G8H1_9GLOM</name>
<dbReference type="InterPro" id="IPR016181">
    <property type="entry name" value="Acyl_CoA_acyltransferase"/>
</dbReference>
<evidence type="ECO:0000259" key="3">
    <source>
        <dbReference type="PROSITE" id="PS51186"/>
    </source>
</evidence>
<dbReference type="AlphaFoldDB" id="A0A9N9G8H1"/>
<sequence>MTAAVIIHVNSDEDLRKCHNIRTEIFVKEQGCSAEGEIDDYDPLPTTHHFLALLSTASIGTVRLHPYPSSHSTTCKLGRLAVLPQWRNSGYGRQLLSTAELYAKNVLGMERILLHAQIHKRNWYEKAGYIVVSEEVILEEGIEHVKMEKALKEEYNDEVK</sequence>
<proteinExistence type="predicted"/>
<keyword evidence="1" id="KW-0808">Transferase</keyword>
<evidence type="ECO:0000256" key="2">
    <source>
        <dbReference type="ARBA" id="ARBA00023315"/>
    </source>
</evidence>